<evidence type="ECO:0000313" key="4">
    <source>
        <dbReference type="EMBL" id="KAF5931613.1"/>
    </source>
</evidence>
<feature type="domain" description="Glabrous enhancer-binding protein-like DBD" evidence="3">
    <location>
        <begin position="302"/>
        <end position="352"/>
    </location>
</feature>
<evidence type="ECO:0000256" key="2">
    <source>
        <dbReference type="SAM" id="MobiDB-lite"/>
    </source>
</evidence>
<evidence type="ECO:0000313" key="5">
    <source>
        <dbReference type="Proteomes" id="UP000593564"/>
    </source>
</evidence>
<dbReference type="InterPro" id="IPR007592">
    <property type="entry name" value="GEBP"/>
</dbReference>
<comment type="caution">
    <text evidence="4">The sequence shown here is derived from an EMBL/GenBank/DDBJ whole genome shotgun (WGS) entry which is preliminary data.</text>
</comment>
<dbReference type="Pfam" id="PF04504">
    <property type="entry name" value="GeBP-like_DBD"/>
    <property type="match status" value="2"/>
</dbReference>
<evidence type="ECO:0000256" key="1">
    <source>
        <dbReference type="ARBA" id="ARBA00010820"/>
    </source>
</evidence>
<evidence type="ECO:0000259" key="3">
    <source>
        <dbReference type="Pfam" id="PF04504"/>
    </source>
</evidence>
<dbReference type="GO" id="GO:0006355">
    <property type="term" value="P:regulation of DNA-templated transcription"/>
    <property type="evidence" value="ECO:0007669"/>
    <property type="project" value="InterPro"/>
</dbReference>
<reference evidence="5" key="1">
    <citation type="journal article" date="2020" name="Nat. Commun.">
        <title>Genome assembly of wild tea tree DASZ reveals pedigree and selection history of tea varieties.</title>
        <authorList>
            <person name="Zhang W."/>
            <person name="Zhang Y."/>
            <person name="Qiu H."/>
            <person name="Guo Y."/>
            <person name="Wan H."/>
            <person name="Zhang X."/>
            <person name="Scossa F."/>
            <person name="Alseekh S."/>
            <person name="Zhang Q."/>
            <person name="Wang P."/>
            <person name="Xu L."/>
            <person name="Schmidt M.H."/>
            <person name="Jia X."/>
            <person name="Li D."/>
            <person name="Zhu A."/>
            <person name="Guo F."/>
            <person name="Chen W."/>
            <person name="Ni D."/>
            <person name="Usadel B."/>
            <person name="Fernie A.R."/>
            <person name="Wen W."/>
        </authorList>
    </citation>
    <scope>NUCLEOTIDE SEQUENCE [LARGE SCALE GENOMIC DNA]</scope>
    <source>
        <strain evidence="5">cv. G240</strain>
    </source>
</reference>
<gene>
    <name evidence="4" type="ORF">HYC85_027784</name>
</gene>
<feature type="region of interest" description="Disordered" evidence="2">
    <location>
        <begin position="38"/>
        <end position="65"/>
    </location>
</feature>
<reference evidence="4 5" key="2">
    <citation type="submission" date="2020-07" db="EMBL/GenBank/DDBJ databases">
        <title>Genome assembly of wild tea tree DASZ reveals pedigree and selection history of tea varieties.</title>
        <authorList>
            <person name="Zhang W."/>
        </authorList>
    </citation>
    <scope>NUCLEOTIDE SEQUENCE [LARGE SCALE GENOMIC DNA]</scope>
    <source>
        <strain evidence="5">cv. G240</strain>
        <tissue evidence="4">Leaf</tissue>
    </source>
</reference>
<sequence>MALIQKILYFCWAVAHPLWEHHFQVQFVKQRRKERREEHCGGGEEDKGHHESCSKNEEDEDLNTTSHLSLPSSILRHIVLDEFYTLNGSDYQNETRSRPPRAQQHVFFYWAVAHPLWEHHFQVQNQESKRAKAVKVNVNADGVEDTLSKTTIATTCTTSASKKDPIHFHDTKTQLSNKVHKLKNKYKTNATKSKLPSNPHDQQLYDFFQKIRDFQTNAAKLDTTNNKKDMVHGKPILKEVRNPVLNKQPISNPTLKCPVIESKNRELKRAKAMKVKVNADGVEDTLNKTTTATTCTTSVSKNDSIHVNDTKTQLSDKVCKLKNKYKTNAIKVKLPSNPHNQQLYDLSQMIWDFQTNAAKLDTTNNNKDVVHGKPILKEGALNKMVEIERELKKLQIYQLQLYLRRVELIYSDPVFFYWAVAHPLWEHHFQVQIVLGDGFLLLKKIANVAND</sequence>
<accession>A0A7J7FT98</accession>
<organism evidence="4 5">
    <name type="scientific">Camellia sinensis</name>
    <name type="common">Tea plant</name>
    <name type="synonym">Thea sinensis</name>
    <dbReference type="NCBI Taxonomy" id="4442"/>
    <lineage>
        <taxon>Eukaryota</taxon>
        <taxon>Viridiplantae</taxon>
        <taxon>Streptophyta</taxon>
        <taxon>Embryophyta</taxon>
        <taxon>Tracheophyta</taxon>
        <taxon>Spermatophyta</taxon>
        <taxon>Magnoliopsida</taxon>
        <taxon>eudicotyledons</taxon>
        <taxon>Gunneridae</taxon>
        <taxon>Pentapetalae</taxon>
        <taxon>asterids</taxon>
        <taxon>Ericales</taxon>
        <taxon>Theaceae</taxon>
        <taxon>Camellia</taxon>
    </lineage>
</organism>
<dbReference type="GO" id="GO:0005634">
    <property type="term" value="C:nucleus"/>
    <property type="evidence" value="ECO:0007669"/>
    <property type="project" value="TreeGrafter"/>
</dbReference>
<proteinExistence type="inferred from homology"/>
<keyword evidence="5" id="KW-1185">Reference proteome</keyword>
<name>A0A7J7FT98_CAMSI</name>
<feature type="domain" description="Glabrous enhancer-binding protein-like DBD" evidence="3">
    <location>
        <begin position="160"/>
        <end position="211"/>
    </location>
</feature>
<comment type="similarity">
    <text evidence="1">Belongs to the GeBP family.</text>
</comment>
<dbReference type="AlphaFoldDB" id="A0A7J7FT98"/>
<dbReference type="InterPro" id="IPR053932">
    <property type="entry name" value="GeBP-like_DBD"/>
</dbReference>
<protein>
    <recommendedName>
        <fullName evidence="3">Glabrous enhancer-binding protein-like DBD domain-containing protein</fullName>
    </recommendedName>
</protein>
<dbReference type="PANTHER" id="PTHR31662">
    <property type="entry name" value="BNAANNG10740D PROTEIN-RELATED"/>
    <property type="match status" value="1"/>
</dbReference>
<dbReference type="EMBL" id="JACBKZ010000014">
    <property type="protein sequence ID" value="KAF5931613.1"/>
    <property type="molecule type" value="Genomic_DNA"/>
</dbReference>
<feature type="compositionally biased region" description="Basic and acidic residues" evidence="2">
    <location>
        <begin position="38"/>
        <end position="56"/>
    </location>
</feature>
<dbReference type="Proteomes" id="UP000593564">
    <property type="component" value="Unassembled WGS sequence"/>
</dbReference>
<dbReference type="PANTHER" id="PTHR31662:SF33">
    <property type="entry name" value="DNA-BINDING STOREKEEPER PROTEIN TRANSCRIPTIONAL REGULATOR-LIKE PROTEIN"/>
    <property type="match status" value="1"/>
</dbReference>